<dbReference type="InterPro" id="IPR003033">
    <property type="entry name" value="SCP2_sterol-bd_dom"/>
</dbReference>
<dbReference type="RefSeq" id="WP_006520502.1">
    <property type="nucleotide sequence ID" value="NC_021184.1"/>
</dbReference>
<organism evidence="2 3">
    <name type="scientific">Desulfoscipio gibsoniae DSM 7213</name>
    <dbReference type="NCBI Taxonomy" id="767817"/>
    <lineage>
        <taxon>Bacteria</taxon>
        <taxon>Bacillati</taxon>
        <taxon>Bacillota</taxon>
        <taxon>Clostridia</taxon>
        <taxon>Eubacteriales</taxon>
        <taxon>Desulfallaceae</taxon>
        <taxon>Desulfoscipio</taxon>
    </lineage>
</organism>
<dbReference type="EMBL" id="CP003273">
    <property type="protein sequence ID" value="AGL03113.1"/>
    <property type="molecule type" value="Genomic_DNA"/>
</dbReference>
<evidence type="ECO:0000313" key="3">
    <source>
        <dbReference type="Proteomes" id="UP000013520"/>
    </source>
</evidence>
<dbReference type="STRING" id="767817.Desgi_3791"/>
<dbReference type="eggNOG" id="COG3255">
    <property type="taxonomic scope" value="Bacteria"/>
</dbReference>
<gene>
    <name evidence="2" type="ORF">Desgi_3791</name>
</gene>
<dbReference type="Gene3D" id="3.30.1050.10">
    <property type="entry name" value="SCP2 sterol-binding domain"/>
    <property type="match status" value="1"/>
</dbReference>
<dbReference type="Pfam" id="PF02036">
    <property type="entry name" value="SCP2"/>
    <property type="match status" value="1"/>
</dbReference>
<dbReference type="KEGG" id="dgi:Desgi_3791"/>
<protein>
    <submittedName>
        <fullName evidence="2">Putative sterol carrier protein</fullName>
    </submittedName>
</protein>
<dbReference type="InterPro" id="IPR036527">
    <property type="entry name" value="SCP2_sterol-bd_dom_sf"/>
</dbReference>
<dbReference type="Proteomes" id="UP000013520">
    <property type="component" value="Chromosome"/>
</dbReference>
<dbReference type="PANTHER" id="PTHR10094">
    <property type="entry name" value="STEROL CARRIER PROTEIN 2 SCP-2 FAMILY PROTEIN"/>
    <property type="match status" value="1"/>
</dbReference>
<evidence type="ECO:0000259" key="1">
    <source>
        <dbReference type="Pfam" id="PF02036"/>
    </source>
</evidence>
<evidence type="ECO:0000313" key="2">
    <source>
        <dbReference type="EMBL" id="AGL03113.1"/>
    </source>
</evidence>
<accession>R4KIR9</accession>
<dbReference type="AlphaFoldDB" id="R4KIR9"/>
<feature type="domain" description="SCP2" evidence="1">
    <location>
        <begin position="15"/>
        <end position="105"/>
    </location>
</feature>
<name>R4KIR9_9FIRM</name>
<sequence length="106" mass="11291">MSLQELMTGLQTKLDADPSKMAGITATYQFKMSGDGGGDYHVVITDGEARLNRGVADNPSITISMDAADFKDLVAGKIDAMSAFITRKLKIDGDISLAMRLHALLG</sequence>
<dbReference type="PANTHER" id="PTHR10094:SF25">
    <property type="entry name" value="SCP2 STEROL-BINDING DOMAIN-CONTAINING PROTEIN 1"/>
    <property type="match status" value="1"/>
</dbReference>
<dbReference type="GO" id="GO:0005829">
    <property type="term" value="C:cytosol"/>
    <property type="evidence" value="ECO:0007669"/>
    <property type="project" value="TreeGrafter"/>
</dbReference>
<proteinExistence type="predicted"/>
<keyword evidence="3" id="KW-1185">Reference proteome</keyword>
<dbReference type="HOGENOM" id="CLU_105945_1_2_9"/>
<dbReference type="OrthoDB" id="9804656at2"/>
<dbReference type="SUPFAM" id="SSF55718">
    <property type="entry name" value="SCP-like"/>
    <property type="match status" value="1"/>
</dbReference>
<reference evidence="2 3" key="1">
    <citation type="submission" date="2012-01" db="EMBL/GenBank/DDBJ databases">
        <title>Complete sequence of Desulfotomaculum gibsoniae DSM 7213.</title>
        <authorList>
            <consortium name="US DOE Joint Genome Institute"/>
            <person name="Lucas S."/>
            <person name="Han J."/>
            <person name="Lapidus A."/>
            <person name="Cheng J.-F."/>
            <person name="Goodwin L."/>
            <person name="Pitluck S."/>
            <person name="Peters L."/>
            <person name="Ovchinnikova G."/>
            <person name="Teshima H."/>
            <person name="Detter J.C."/>
            <person name="Han C."/>
            <person name="Tapia R."/>
            <person name="Land M."/>
            <person name="Hauser L."/>
            <person name="Kyrpides N."/>
            <person name="Ivanova N."/>
            <person name="Pagani I."/>
            <person name="Parshina S."/>
            <person name="Plugge C."/>
            <person name="Muyzer G."/>
            <person name="Kuever J."/>
            <person name="Ivanova A."/>
            <person name="Nazina T."/>
            <person name="Klenk H.-P."/>
            <person name="Brambilla E."/>
            <person name="Spring S."/>
            <person name="Stams A.F."/>
            <person name="Woyke T."/>
        </authorList>
    </citation>
    <scope>NUCLEOTIDE SEQUENCE [LARGE SCALE GENOMIC DNA]</scope>
    <source>
        <strain evidence="2 3">DSM 7213</strain>
    </source>
</reference>